<dbReference type="AlphaFoldDB" id="A0A975G522"/>
<dbReference type="InterPro" id="IPR008979">
    <property type="entry name" value="Galactose-bd-like_sf"/>
</dbReference>
<evidence type="ECO:0000313" key="4">
    <source>
        <dbReference type="EMBL" id="QUD90919.1"/>
    </source>
</evidence>
<gene>
    <name evidence="4" type="ORF">KCG34_25135</name>
</gene>
<sequence length="650" mass="69015">MKPALIGLAVFFASAGAAAAQTAAPPPLLAQAFTDHAVLQRGAPIPVWGWAKAGETVSLDFDGQTVQARADASGRWSARLAAHSAGGPFELTARGEAGETQTLHDLLVGDVWLCSGQSNMEFTLRHATNADVEVGASANDQIRLIHIPKVSAATPQSGFGAPTAWRPAGPASAADFSAACFLMGKELQADQHIPIGLIDASWGGSDVRAWMSPEALHRFGGYDDDLAIVRRHAADPVGAATAWSLVMERWYKAHDPGFHWNDPALDDSAWATTPAAGYWEGWGVPALARFDGIVWYRTTVTLTAEQAKGEATIALGPADDMDTSFVNGVFVGGIDSWNAPRTYRVPAGVLHAGVNSIAVRVLDTGGGGGLWGQPKDRFLRLADGSSVPINGTWRWRIAAPLTQTGPAPHAPWQDAVGMVTLYNGLIAPLDGYGLKGFAWYQGEQNISNALEYRRLLPAMIADWRGRFGADLPFLIVQLANFGPAVSQPGESDWAAVREAQRLTVEHDLRTGLAVAVDVGQRYDIHPTDKQDVGHRLALLARHIAYGEAVTASGPRPLGASQAGDRITIRFADVAAGLVVYGAARPIGFEACDGAGHCRFVDATVGKDQVVLDAAGLGPVAKVRYAWADSPVVNLYNSEDLPATPFEIEVR</sequence>
<dbReference type="GO" id="GO:0005975">
    <property type="term" value="P:carbohydrate metabolic process"/>
    <property type="evidence" value="ECO:0007669"/>
    <property type="project" value="TreeGrafter"/>
</dbReference>
<name>A0A975G522_9CAUL</name>
<keyword evidence="1" id="KW-0378">Hydrolase</keyword>
<dbReference type="Proteomes" id="UP000676409">
    <property type="component" value="Chromosome"/>
</dbReference>
<dbReference type="InterPro" id="IPR036514">
    <property type="entry name" value="SGNH_hydro_sf"/>
</dbReference>
<dbReference type="Pfam" id="PF03629">
    <property type="entry name" value="SASA"/>
    <property type="match status" value="1"/>
</dbReference>
<feature type="chain" id="PRO_5037722745" evidence="2">
    <location>
        <begin position="20"/>
        <end position="650"/>
    </location>
</feature>
<evidence type="ECO:0000256" key="1">
    <source>
        <dbReference type="ARBA" id="ARBA00022801"/>
    </source>
</evidence>
<reference evidence="4" key="1">
    <citation type="submission" date="2021-04" db="EMBL/GenBank/DDBJ databases">
        <title>The complete genome sequence of Caulobacter sp. S6.</title>
        <authorList>
            <person name="Tang Y."/>
            <person name="Ouyang W."/>
            <person name="Liu Q."/>
            <person name="Huang B."/>
            <person name="Guo Z."/>
            <person name="Lei P."/>
        </authorList>
    </citation>
    <scope>NUCLEOTIDE SEQUENCE</scope>
    <source>
        <strain evidence="4">S6</strain>
    </source>
</reference>
<feature type="domain" description="Sialate O-acetylesterase" evidence="3">
    <location>
        <begin position="423"/>
        <end position="519"/>
    </location>
</feature>
<evidence type="ECO:0000313" key="5">
    <source>
        <dbReference type="Proteomes" id="UP000676409"/>
    </source>
</evidence>
<dbReference type="Gene3D" id="3.40.50.1110">
    <property type="entry name" value="SGNH hydrolase"/>
    <property type="match status" value="2"/>
</dbReference>
<protein>
    <submittedName>
        <fullName evidence="4">Beta galactosidase jelly roll domain-containing protein</fullName>
    </submittedName>
</protein>
<dbReference type="PANTHER" id="PTHR22901">
    <property type="entry name" value="SIALATE O-ACETYLESTERASE"/>
    <property type="match status" value="1"/>
</dbReference>
<feature type="signal peptide" evidence="2">
    <location>
        <begin position="1"/>
        <end position="19"/>
    </location>
</feature>
<dbReference type="GO" id="GO:0001681">
    <property type="term" value="F:sialate O-acetylesterase activity"/>
    <property type="evidence" value="ECO:0007669"/>
    <property type="project" value="InterPro"/>
</dbReference>
<evidence type="ECO:0000256" key="2">
    <source>
        <dbReference type="SAM" id="SignalP"/>
    </source>
</evidence>
<dbReference type="InterPro" id="IPR039329">
    <property type="entry name" value="SIAE"/>
</dbReference>
<dbReference type="InterPro" id="IPR013783">
    <property type="entry name" value="Ig-like_fold"/>
</dbReference>
<dbReference type="KEGG" id="caul:KCG34_25135"/>
<accession>A0A975G522</accession>
<organism evidence="4 5">
    <name type="scientific">Phenylobacterium montanum</name>
    <dbReference type="NCBI Taxonomy" id="2823693"/>
    <lineage>
        <taxon>Bacteria</taxon>
        <taxon>Pseudomonadati</taxon>
        <taxon>Pseudomonadota</taxon>
        <taxon>Alphaproteobacteria</taxon>
        <taxon>Caulobacterales</taxon>
        <taxon>Caulobacteraceae</taxon>
        <taxon>Phenylobacterium</taxon>
    </lineage>
</organism>
<dbReference type="InterPro" id="IPR005181">
    <property type="entry name" value="SASA"/>
</dbReference>
<evidence type="ECO:0000259" key="3">
    <source>
        <dbReference type="Pfam" id="PF03629"/>
    </source>
</evidence>
<dbReference type="EMBL" id="CP073078">
    <property type="protein sequence ID" value="QUD90919.1"/>
    <property type="molecule type" value="Genomic_DNA"/>
</dbReference>
<dbReference type="SUPFAM" id="SSF49785">
    <property type="entry name" value="Galactose-binding domain-like"/>
    <property type="match status" value="1"/>
</dbReference>
<keyword evidence="5" id="KW-1185">Reference proteome</keyword>
<dbReference type="Gene3D" id="2.60.40.10">
    <property type="entry name" value="Immunoglobulins"/>
    <property type="match status" value="1"/>
</dbReference>
<dbReference type="SUPFAM" id="SSF52266">
    <property type="entry name" value="SGNH hydrolase"/>
    <property type="match status" value="1"/>
</dbReference>
<dbReference type="PANTHER" id="PTHR22901:SF0">
    <property type="entry name" value="SIALATE O-ACETYLESTERASE"/>
    <property type="match status" value="1"/>
</dbReference>
<keyword evidence="2" id="KW-0732">Signal</keyword>
<proteinExistence type="predicted"/>